<comment type="caution">
    <text evidence="1">The sequence shown here is derived from an EMBL/GenBank/DDBJ whole genome shotgun (WGS) entry which is preliminary data.</text>
</comment>
<keyword evidence="2" id="KW-1185">Reference proteome</keyword>
<accession>A0A8J3YH56</accession>
<gene>
    <name evidence="1" type="primary">fes</name>
    <name evidence="1" type="ORF">Val02_08060</name>
</gene>
<dbReference type="AlphaFoldDB" id="A0A8J3YH56"/>
<protein>
    <submittedName>
        <fullName evidence="1">Enterochelin esterase</fullName>
    </submittedName>
</protein>
<dbReference type="SUPFAM" id="SSF53474">
    <property type="entry name" value="alpha/beta-Hydrolases"/>
    <property type="match status" value="1"/>
</dbReference>
<dbReference type="Proteomes" id="UP000619260">
    <property type="component" value="Unassembled WGS sequence"/>
</dbReference>
<sequence length="342" mass="38317">MPWSHEFAGRLDEHTIDSALLRDNPLGDPAQRPLWVYVPPGYDEEPRRRYPSVYVIQGYTGHLAMWRNRSAYRQPFPETADALFASGDAPPCVVVYVDAWTAYGGSQFVDSPGTGKYHSYLCDEVVPFVDARYRTLDAAAHRGVSGKSSGGFGALITPMLRPDLFGGLASHAGDSLYEYAYLHEFALATRALRDHYEGSYEKFWADFRSRPAFTKEHDGTLVMVYGCAAAFSADADGTVRLPFDPVTGQLVPQAWQRWLDWDPVRMIPKYADALRGLKAIYLDAGKRDEWFLDLGHGAVRAELAKIGVTDVHHELFEGTHMAIDYRYPIGLRYLAERLAPAS</sequence>
<dbReference type="InterPro" id="IPR029058">
    <property type="entry name" value="AB_hydrolase_fold"/>
</dbReference>
<dbReference type="InterPro" id="IPR050583">
    <property type="entry name" value="Mycobacterial_A85_antigen"/>
</dbReference>
<dbReference type="Pfam" id="PF00756">
    <property type="entry name" value="Esterase"/>
    <property type="match status" value="1"/>
</dbReference>
<dbReference type="EMBL" id="BOPF01000002">
    <property type="protein sequence ID" value="GIJ43920.1"/>
    <property type="molecule type" value="Genomic_DNA"/>
</dbReference>
<dbReference type="RefSeq" id="WP_203897445.1">
    <property type="nucleotide sequence ID" value="NZ_BOPF01000002.1"/>
</dbReference>
<evidence type="ECO:0000313" key="1">
    <source>
        <dbReference type="EMBL" id="GIJ43920.1"/>
    </source>
</evidence>
<evidence type="ECO:0000313" key="2">
    <source>
        <dbReference type="Proteomes" id="UP000619260"/>
    </source>
</evidence>
<organism evidence="1 2">
    <name type="scientific">Virgisporangium aliadipatigenens</name>
    <dbReference type="NCBI Taxonomy" id="741659"/>
    <lineage>
        <taxon>Bacteria</taxon>
        <taxon>Bacillati</taxon>
        <taxon>Actinomycetota</taxon>
        <taxon>Actinomycetes</taxon>
        <taxon>Micromonosporales</taxon>
        <taxon>Micromonosporaceae</taxon>
        <taxon>Virgisporangium</taxon>
    </lineage>
</organism>
<reference evidence="1" key="1">
    <citation type="submission" date="2021-01" db="EMBL/GenBank/DDBJ databases">
        <title>Whole genome shotgun sequence of Virgisporangium aliadipatigenens NBRC 105644.</title>
        <authorList>
            <person name="Komaki H."/>
            <person name="Tamura T."/>
        </authorList>
    </citation>
    <scope>NUCLEOTIDE SEQUENCE</scope>
    <source>
        <strain evidence="1">NBRC 105644</strain>
    </source>
</reference>
<dbReference type="Gene3D" id="3.40.50.1820">
    <property type="entry name" value="alpha/beta hydrolase"/>
    <property type="match status" value="1"/>
</dbReference>
<dbReference type="PANTHER" id="PTHR48098:SF6">
    <property type="entry name" value="FERRI-BACILLIBACTIN ESTERASE BESA"/>
    <property type="match status" value="1"/>
</dbReference>
<dbReference type="InterPro" id="IPR000801">
    <property type="entry name" value="Esterase-like"/>
</dbReference>
<dbReference type="PANTHER" id="PTHR48098">
    <property type="entry name" value="ENTEROCHELIN ESTERASE-RELATED"/>
    <property type="match status" value="1"/>
</dbReference>
<proteinExistence type="predicted"/>
<name>A0A8J3YH56_9ACTN</name>